<evidence type="ECO:0000313" key="3">
    <source>
        <dbReference type="EMBL" id="KAB7497173.1"/>
    </source>
</evidence>
<feature type="region of interest" description="Disordered" evidence="1">
    <location>
        <begin position="152"/>
        <end position="193"/>
    </location>
</feature>
<dbReference type="EMBL" id="SEYY01020599">
    <property type="protein sequence ID" value="KAB7497173.1"/>
    <property type="molecule type" value="Genomic_DNA"/>
</dbReference>
<feature type="compositionally biased region" description="Basic and acidic residues" evidence="1">
    <location>
        <begin position="78"/>
        <end position="91"/>
    </location>
</feature>
<proteinExistence type="predicted"/>
<dbReference type="SUPFAM" id="SSF50156">
    <property type="entry name" value="PDZ domain-like"/>
    <property type="match status" value="1"/>
</dbReference>
<feature type="region of interest" description="Disordered" evidence="1">
    <location>
        <begin position="315"/>
        <end position="421"/>
    </location>
</feature>
<dbReference type="PROSITE" id="PS50106">
    <property type="entry name" value="PDZ"/>
    <property type="match status" value="1"/>
</dbReference>
<evidence type="ECO:0000313" key="4">
    <source>
        <dbReference type="Proteomes" id="UP000326759"/>
    </source>
</evidence>
<feature type="compositionally biased region" description="Basic and acidic residues" evidence="1">
    <location>
        <begin position="58"/>
        <end position="70"/>
    </location>
</feature>
<sequence length="578" mass="63910">MDCGFLCWSSPQPKRKNNYVSAQGSPRIRHRVESHWSSFMTRWRALKSPSRHSVTPRPPDHEGLVGKDDSSSTSLRPQTKDSFHSRSDETSHSSGNSRPSSPLKALRNRLGRGRRPRALSLCEGEEEWGAAPNKQWIDSRSVLEWARKCGNHDDEDSGVTGSDNDDAFVSSSASSKSSASGSSRDEAFSETCSNDAREDQAFICQNRNNNTPPSQTPTSQQPQIVADHILTMHTTAPQPPTVVGRRYQKVNQQHQQLISNEAKEHQQHQQLTSNETKDPISEKPPVSQRTQSGRSRFSSCVDSLIWEEAPHQLVDIPPSIPECSKPPRSSSGRLLPAIPNAQSTPHKPTQNRRQVPPVTMTLGRGGLHAAHERRRQMPLTPNNNSNNFATSPNRPSENRSVTISPIRNNSVNSTQVTETSPIQQYQITDLNTSASSHEDAEKQPSFCTLPRHKKEVSFQIRTVTFEKGPGHRSLGFSIVGGTDTPRGSLGIFVKTVFPQGQAALSGSLQEGDEILAINAKALHGCSHSEAIQAFKDIKTGKVVLHIGRRRRKGRPSQTVSNVQFPPVKKLRPINLYQA</sequence>
<name>A0A5N5SSK5_9CRUS</name>
<comment type="caution">
    <text evidence="3">The sequence shown here is derived from an EMBL/GenBank/DDBJ whole genome shotgun (WGS) entry which is preliminary data.</text>
</comment>
<dbReference type="InterPro" id="IPR036034">
    <property type="entry name" value="PDZ_sf"/>
</dbReference>
<dbReference type="Gene3D" id="2.30.42.10">
    <property type="match status" value="1"/>
</dbReference>
<gene>
    <name evidence="3" type="primary">PDZD2_0</name>
    <name evidence="3" type="ORF">Anas_02862</name>
</gene>
<dbReference type="PANTHER" id="PTHR11324">
    <property type="entry name" value="IL16-RELATED"/>
    <property type="match status" value="1"/>
</dbReference>
<evidence type="ECO:0000256" key="1">
    <source>
        <dbReference type="SAM" id="MobiDB-lite"/>
    </source>
</evidence>
<feature type="region of interest" description="Disordered" evidence="1">
    <location>
        <begin position="45"/>
        <end position="112"/>
    </location>
</feature>
<dbReference type="AlphaFoldDB" id="A0A5N5SSK5"/>
<dbReference type="InterPro" id="IPR001478">
    <property type="entry name" value="PDZ"/>
</dbReference>
<accession>A0A5N5SSK5</accession>
<feature type="compositionally biased region" description="Polar residues" evidence="1">
    <location>
        <begin position="394"/>
        <end position="421"/>
    </location>
</feature>
<feature type="compositionally biased region" description="Polar residues" evidence="1">
    <location>
        <begin position="340"/>
        <end position="353"/>
    </location>
</feature>
<reference evidence="3 4" key="1">
    <citation type="journal article" date="2019" name="PLoS Biol.">
        <title>Sex chromosomes control vertical transmission of feminizing Wolbachia symbionts in an isopod.</title>
        <authorList>
            <person name="Becking T."/>
            <person name="Chebbi M.A."/>
            <person name="Giraud I."/>
            <person name="Moumen B."/>
            <person name="Laverre T."/>
            <person name="Caubet Y."/>
            <person name="Peccoud J."/>
            <person name="Gilbert C."/>
            <person name="Cordaux R."/>
        </authorList>
    </citation>
    <scope>NUCLEOTIDE SEQUENCE [LARGE SCALE GENOMIC DNA]</scope>
    <source>
        <strain evidence="3">ANa2</strain>
        <tissue evidence="3">Whole body excluding digestive tract and cuticle</tissue>
    </source>
</reference>
<keyword evidence="4" id="KW-1185">Reference proteome</keyword>
<feature type="region of interest" description="Disordered" evidence="1">
    <location>
        <begin position="261"/>
        <end position="295"/>
    </location>
</feature>
<dbReference type="OrthoDB" id="6022711at2759"/>
<feature type="compositionally biased region" description="Low complexity" evidence="1">
    <location>
        <begin position="167"/>
        <end position="182"/>
    </location>
</feature>
<dbReference type="Proteomes" id="UP000326759">
    <property type="component" value="Unassembled WGS sequence"/>
</dbReference>
<dbReference type="SMART" id="SM00228">
    <property type="entry name" value="PDZ"/>
    <property type="match status" value="1"/>
</dbReference>
<dbReference type="PANTHER" id="PTHR11324:SF16">
    <property type="entry name" value="PDZ DOMAIN-CONTAINING PROTEIN 2"/>
    <property type="match status" value="1"/>
</dbReference>
<feature type="compositionally biased region" description="Low complexity" evidence="1">
    <location>
        <begin position="380"/>
        <end position="393"/>
    </location>
</feature>
<organism evidence="3 4">
    <name type="scientific">Armadillidium nasatum</name>
    <dbReference type="NCBI Taxonomy" id="96803"/>
    <lineage>
        <taxon>Eukaryota</taxon>
        <taxon>Metazoa</taxon>
        <taxon>Ecdysozoa</taxon>
        <taxon>Arthropoda</taxon>
        <taxon>Crustacea</taxon>
        <taxon>Multicrustacea</taxon>
        <taxon>Malacostraca</taxon>
        <taxon>Eumalacostraca</taxon>
        <taxon>Peracarida</taxon>
        <taxon>Isopoda</taxon>
        <taxon>Oniscidea</taxon>
        <taxon>Crinocheta</taxon>
        <taxon>Armadillidiidae</taxon>
        <taxon>Armadillidium</taxon>
    </lineage>
</organism>
<evidence type="ECO:0000259" key="2">
    <source>
        <dbReference type="PROSITE" id="PS50106"/>
    </source>
</evidence>
<feature type="compositionally biased region" description="Low complexity" evidence="1">
    <location>
        <begin position="92"/>
        <end position="105"/>
    </location>
</feature>
<protein>
    <submittedName>
        <fullName evidence="3">PDZ domain-containing protein 2</fullName>
    </submittedName>
</protein>
<feature type="domain" description="PDZ" evidence="2">
    <location>
        <begin position="462"/>
        <end position="536"/>
    </location>
</feature>
<dbReference type="Pfam" id="PF00595">
    <property type="entry name" value="PDZ"/>
    <property type="match status" value="1"/>
</dbReference>
<dbReference type="CDD" id="cd06759">
    <property type="entry name" value="PDZ3_PDZD2-PDZ1_hPro-IL-16-like"/>
    <property type="match status" value="1"/>
</dbReference>